<dbReference type="Proteomes" id="UP000023152">
    <property type="component" value="Unassembled WGS sequence"/>
</dbReference>
<evidence type="ECO:0000313" key="3">
    <source>
        <dbReference type="EMBL" id="ETO33975.1"/>
    </source>
</evidence>
<evidence type="ECO:0000313" key="4">
    <source>
        <dbReference type="Proteomes" id="UP000023152"/>
    </source>
</evidence>
<keyword evidence="2" id="KW-1133">Transmembrane helix</keyword>
<name>X6P632_RETFI</name>
<reference evidence="3 4" key="1">
    <citation type="journal article" date="2013" name="Curr. Biol.">
        <title>The Genome of the Foraminiferan Reticulomyxa filosa.</title>
        <authorList>
            <person name="Glockner G."/>
            <person name="Hulsmann N."/>
            <person name="Schleicher M."/>
            <person name="Noegel A.A."/>
            <person name="Eichinger L."/>
            <person name="Gallinger C."/>
            <person name="Pawlowski J."/>
            <person name="Sierra R."/>
            <person name="Euteneuer U."/>
            <person name="Pillet L."/>
            <person name="Moustafa A."/>
            <person name="Platzer M."/>
            <person name="Groth M."/>
            <person name="Szafranski K."/>
            <person name="Schliwa M."/>
        </authorList>
    </citation>
    <scope>NUCLEOTIDE SEQUENCE [LARGE SCALE GENOMIC DNA]</scope>
</reference>
<feature type="region of interest" description="Disordered" evidence="1">
    <location>
        <begin position="157"/>
        <end position="184"/>
    </location>
</feature>
<evidence type="ECO:0008006" key="5">
    <source>
        <dbReference type="Google" id="ProtNLM"/>
    </source>
</evidence>
<dbReference type="EMBL" id="ASPP01002990">
    <property type="protein sequence ID" value="ETO33975.1"/>
    <property type="molecule type" value="Genomic_DNA"/>
</dbReference>
<comment type="caution">
    <text evidence="3">The sequence shown here is derived from an EMBL/GenBank/DDBJ whole genome shotgun (WGS) entry which is preliminary data.</text>
</comment>
<keyword evidence="2" id="KW-0472">Membrane</keyword>
<keyword evidence="4" id="KW-1185">Reference proteome</keyword>
<gene>
    <name evidence="3" type="ORF">RFI_03123</name>
</gene>
<sequence length="251" mass="27910">MTKADGACYTTGTQGDLTENLYDYYFNGYDSSNCVLDSKQDWNVLSNTVANSLRTIEAWRALDTGFFFYKYISFTLFLFIIFFFFGTNKKKKKIIIIIRICDTSGDFVLNYGDTTLPMIWAKSQSASLQLSDHGSSSTQRGAVNLQWSVVTGNKTTLLTSSPTPPSISPTKSPTPVPAPPSNATEKSFRVTDIVKGTLSLGLYMNRTHVTFEVYGPLDSWFAIGWGGHFTGDALIYTTGPFFVYSFVCLFI</sequence>
<protein>
    <recommendedName>
        <fullName evidence="5">DOMON domain-containing protein</fullName>
    </recommendedName>
</protein>
<evidence type="ECO:0000256" key="2">
    <source>
        <dbReference type="SAM" id="Phobius"/>
    </source>
</evidence>
<evidence type="ECO:0000256" key="1">
    <source>
        <dbReference type="SAM" id="MobiDB-lite"/>
    </source>
</evidence>
<organism evidence="3 4">
    <name type="scientific">Reticulomyxa filosa</name>
    <dbReference type="NCBI Taxonomy" id="46433"/>
    <lineage>
        <taxon>Eukaryota</taxon>
        <taxon>Sar</taxon>
        <taxon>Rhizaria</taxon>
        <taxon>Retaria</taxon>
        <taxon>Foraminifera</taxon>
        <taxon>Monothalamids</taxon>
        <taxon>Reticulomyxidae</taxon>
        <taxon>Reticulomyxa</taxon>
    </lineage>
</organism>
<feature type="compositionally biased region" description="Pro residues" evidence="1">
    <location>
        <begin position="162"/>
        <end position="180"/>
    </location>
</feature>
<dbReference type="AlphaFoldDB" id="X6P632"/>
<keyword evidence="2" id="KW-0812">Transmembrane</keyword>
<feature type="transmembrane region" description="Helical" evidence="2">
    <location>
        <begin position="67"/>
        <end position="85"/>
    </location>
</feature>
<proteinExistence type="predicted"/>
<accession>X6P632</accession>